<dbReference type="OMA" id="MLYWIAN"/>
<evidence type="ECO:0000256" key="7">
    <source>
        <dbReference type="ARBA" id="ARBA00022723"/>
    </source>
</evidence>
<dbReference type="GO" id="GO:0005965">
    <property type="term" value="C:protein farnesyltransferase complex"/>
    <property type="evidence" value="ECO:0007669"/>
    <property type="project" value="UniProtKB-UniRule"/>
</dbReference>
<evidence type="ECO:0000256" key="11">
    <source>
        <dbReference type="ARBA" id="ARBA00050225"/>
    </source>
</evidence>
<feature type="region of interest" description="Disordered" evidence="15">
    <location>
        <begin position="430"/>
        <end position="555"/>
    </location>
</feature>
<dbReference type="VEuPathDB" id="VectorBase:CSON013612"/>
<proteinExistence type="inferred from homology"/>
<keyword evidence="7 14" id="KW-0479">Metal-binding</keyword>
<accession>A0A336MDZ1</accession>
<evidence type="ECO:0000259" key="16">
    <source>
        <dbReference type="Pfam" id="PF00432"/>
    </source>
</evidence>
<evidence type="ECO:0000256" key="6">
    <source>
        <dbReference type="ARBA" id="ARBA00022679"/>
    </source>
</evidence>
<dbReference type="GO" id="GO:0006629">
    <property type="term" value="P:lipid metabolic process"/>
    <property type="evidence" value="ECO:0007669"/>
    <property type="project" value="UniProtKB-KW"/>
</dbReference>
<dbReference type="AlphaFoldDB" id="A0A336MDZ1"/>
<evidence type="ECO:0000256" key="2">
    <source>
        <dbReference type="ARBA" id="ARBA00012702"/>
    </source>
</evidence>
<evidence type="ECO:0000256" key="9">
    <source>
        <dbReference type="ARBA" id="ARBA00022833"/>
    </source>
</evidence>
<reference evidence="17" key="1">
    <citation type="submission" date="2018-07" db="EMBL/GenBank/DDBJ databases">
        <authorList>
            <person name="Quirk P.G."/>
            <person name="Krulwich T.A."/>
        </authorList>
    </citation>
    <scope>NUCLEOTIDE SEQUENCE</scope>
</reference>
<comment type="cofactor">
    <cofactor evidence="14">
        <name>Zn(2+)</name>
        <dbReference type="ChEBI" id="CHEBI:29105"/>
    </cofactor>
    <text evidence="14">Binds 1 zinc ion per subunit.</text>
</comment>
<evidence type="ECO:0000313" key="17">
    <source>
        <dbReference type="EMBL" id="SSX26607.1"/>
    </source>
</evidence>
<dbReference type="Pfam" id="PF00432">
    <property type="entry name" value="Prenyltrans"/>
    <property type="match status" value="1"/>
</dbReference>
<comment type="subunit">
    <text evidence="14">Heterodimer of an alpha and a beta subunit.</text>
</comment>
<evidence type="ECO:0000256" key="10">
    <source>
        <dbReference type="ARBA" id="ARBA00023098"/>
    </source>
</evidence>
<evidence type="ECO:0000256" key="14">
    <source>
        <dbReference type="RuleBase" id="RU365056"/>
    </source>
</evidence>
<feature type="compositionally biased region" description="Polar residues" evidence="15">
    <location>
        <begin position="430"/>
        <end position="445"/>
    </location>
</feature>
<organism evidence="17">
    <name type="scientific">Culicoides sonorensis</name>
    <name type="common">Biting midge</name>
    <dbReference type="NCBI Taxonomy" id="179676"/>
    <lineage>
        <taxon>Eukaryota</taxon>
        <taxon>Metazoa</taxon>
        <taxon>Ecdysozoa</taxon>
        <taxon>Arthropoda</taxon>
        <taxon>Hexapoda</taxon>
        <taxon>Insecta</taxon>
        <taxon>Pterygota</taxon>
        <taxon>Neoptera</taxon>
        <taxon>Endopterygota</taxon>
        <taxon>Diptera</taxon>
        <taxon>Nematocera</taxon>
        <taxon>Chironomoidea</taxon>
        <taxon>Ceratopogonidae</taxon>
        <taxon>Ceratopogoninae</taxon>
        <taxon>Culicoides</taxon>
        <taxon>Monoculicoides</taxon>
    </lineage>
</organism>
<dbReference type="CDD" id="cd02893">
    <property type="entry name" value="FTase"/>
    <property type="match status" value="1"/>
</dbReference>
<dbReference type="EMBL" id="UFQT01000693">
    <property type="protein sequence ID" value="SSX26607.1"/>
    <property type="molecule type" value="Genomic_DNA"/>
</dbReference>
<dbReference type="InterPro" id="IPR026872">
    <property type="entry name" value="FTB"/>
</dbReference>
<keyword evidence="6 14" id="KW-0808">Transferase</keyword>
<dbReference type="InterPro" id="IPR001330">
    <property type="entry name" value="Prenyltrans"/>
</dbReference>
<dbReference type="FunFam" id="1.50.10.20:FF:000007">
    <property type="entry name" value="Protein farnesyltransferase subunit beta"/>
    <property type="match status" value="1"/>
</dbReference>
<evidence type="ECO:0000256" key="5">
    <source>
        <dbReference type="ARBA" id="ARBA00022602"/>
    </source>
</evidence>
<protein>
    <recommendedName>
        <fullName evidence="3 14">Protein farnesyltransferase subunit beta</fullName>
        <shortName evidence="14">FTase-beta</shortName>
        <ecNumber evidence="2 14">2.5.1.58</ecNumber>
    </recommendedName>
</protein>
<evidence type="ECO:0000256" key="4">
    <source>
        <dbReference type="ARBA" id="ARBA00022553"/>
    </source>
</evidence>
<comment type="catalytic activity">
    <reaction evidence="11">
        <text>L-cysteinyl-[protein] + (2E,6E)-farnesyl diphosphate = S-(2E,6E)-farnesyl-L-cysteinyl-[protein] + diphosphate</text>
        <dbReference type="Rhea" id="RHEA:13345"/>
        <dbReference type="Rhea" id="RHEA-COMP:10131"/>
        <dbReference type="Rhea" id="RHEA-COMP:11535"/>
        <dbReference type="ChEBI" id="CHEBI:29950"/>
        <dbReference type="ChEBI" id="CHEBI:33019"/>
        <dbReference type="ChEBI" id="CHEBI:86019"/>
        <dbReference type="ChEBI" id="CHEBI:175763"/>
        <dbReference type="EC" id="2.5.1.58"/>
    </reaction>
</comment>
<name>A0A336MDZ1_CULSO</name>
<dbReference type="PANTHER" id="PTHR11774">
    <property type="entry name" value="GERANYLGERANYL TRANSFERASE TYPE BETA SUBUNIT"/>
    <property type="match status" value="1"/>
</dbReference>
<dbReference type="GO" id="GO:0004660">
    <property type="term" value="F:protein farnesyltransferase activity"/>
    <property type="evidence" value="ECO:0007669"/>
    <property type="project" value="UniProtKB-UniRule"/>
</dbReference>
<evidence type="ECO:0000256" key="12">
    <source>
        <dbReference type="ARBA" id="ARBA00055850"/>
    </source>
</evidence>
<gene>
    <name evidence="17" type="primary">CSON013612</name>
</gene>
<dbReference type="GO" id="GO:0097354">
    <property type="term" value="P:prenylation"/>
    <property type="evidence" value="ECO:0007669"/>
    <property type="project" value="UniProtKB-UniRule"/>
</dbReference>
<dbReference type="SUPFAM" id="SSF48239">
    <property type="entry name" value="Terpenoid cyclases/Protein prenyltransferases"/>
    <property type="match status" value="1"/>
</dbReference>
<dbReference type="Gene3D" id="1.50.10.20">
    <property type="match status" value="1"/>
</dbReference>
<comment type="similarity">
    <text evidence="1 14">Belongs to the protein prenyltransferase subunit beta family.</text>
</comment>
<feature type="domain" description="Prenyltransferase alpha-alpha toroid" evidence="16">
    <location>
        <begin position="63"/>
        <end position="395"/>
    </location>
</feature>
<comment type="subunit">
    <text evidence="13">Heterodimer of FNTA and FNTB.</text>
</comment>
<dbReference type="InterPro" id="IPR045089">
    <property type="entry name" value="PGGT1B-like"/>
</dbReference>
<evidence type="ECO:0000256" key="3">
    <source>
        <dbReference type="ARBA" id="ARBA00015798"/>
    </source>
</evidence>
<evidence type="ECO:0000256" key="15">
    <source>
        <dbReference type="SAM" id="MobiDB-lite"/>
    </source>
</evidence>
<keyword evidence="4" id="KW-0597">Phosphoprotein</keyword>
<sequence length="555" mass="62207">MEAFINTSNVKVRCFSDIKKDKFNDEKVETVTSKEQKKVEQTIEQIYDRFEQYAALDPTLPILNRKNHANYLEKIIRQLSTSFECLDASRPWLVYWTLNAASILNVKLSEETYDDVVDFLTRCRCPEGGFGGGPQQVAHLAPTYAAVNALVIVGTEKAYQAIDKNSLKKFLLSVREPNGAYRMHVGGEVDVRGVYCAISTAKLINVSKEDEAILFKNTAKWIADCQTYEGGFGGAPDLEAHGGYSFCAAAALAMLGTTAHTDLHALLRWTVNRQMRYEGGFQGRTNKLVDGCYSFWQGALVPVVQALISKEDPDLGAFMKRPLFHREALQEYILICCQRPSGGLIDKPGKPADPYHTCYTLSGLSVAQHCDIERGPVVIGDPMNEVLPTHPVHNIPPKAVLKSYMYFLHQHEDEDEPLIEPNYEERQVPNGFQSSRASSHTTSGTFERLFKSPSVDTDEQMDVSYNNVRSRNSESKSQSVTREGSQATEISLRSNEEMESNRNSVEKSNYNESDRSRSDRESSGRSSSWVDIETEASSEREISSQPKSEPNDEEN</sequence>
<keyword evidence="10" id="KW-0443">Lipid metabolism</keyword>
<dbReference type="InterPro" id="IPR008930">
    <property type="entry name" value="Terpenoid_cyclase/PrenylTrfase"/>
</dbReference>
<keyword evidence="9 14" id="KW-0862">Zinc</keyword>
<feature type="compositionally biased region" description="Polar residues" evidence="15">
    <location>
        <begin position="501"/>
        <end position="511"/>
    </location>
</feature>
<keyword evidence="5 14" id="KW-0637">Prenyltransferase</keyword>
<comment type="function">
    <text evidence="12">Essential subunit of the farnesyltransferase complex. Catalyzes the transfer of a farnesyl moiety from farnesyl diphosphate to a cysteine at the fourth position from the C-terminus of several proteins having the C-terminal sequence Cys-aliphatic-aliphatic-X.</text>
</comment>
<feature type="compositionally biased region" description="Basic and acidic residues" evidence="15">
    <location>
        <begin position="512"/>
        <end position="523"/>
    </location>
</feature>
<dbReference type="EC" id="2.5.1.58" evidence="2 14"/>
<dbReference type="PANTHER" id="PTHR11774:SF6">
    <property type="entry name" value="PROTEIN FARNESYLTRANSFERASE SUBUNIT BETA"/>
    <property type="match status" value="1"/>
</dbReference>
<keyword evidence="8" id="KW-0677">Repeat</keyword>
<evidence type="ECO:0000256" key="13">
    <source>
        <dbReference type="ARBA" id="ARBA00064192"/>
    </source>
</evidence>
<feature type="compositionally biased region" description="Polar residues" evidence="15">
    <location>
        <begin position="463"/>
        <end position="493"/>
    </location>
</feature>
<evidence type="ECO:0000256" key="1">
    <source>
        <dbReference type="ARBA" id="ARBA00010497"/>
    </source>
</evidence>
<evidence type="ECO:0000256" key="8">
    <source>
        <dbReference type="ARBA" id="ARBA00022737"/>
    </source>
</evidence>
<dbReference type="GO" id="GO:0008270">
    <property type="term" value="F:zinc ion binding"/>
    <property type="evidence" value="ECO:0007669"/>
    <property type="project" value="UniProtKB-UniRule"/>
</dbReference>
<comment type="function">
    <text evidence="14">Catalyzes the transfer of a farnesyl moiety from farnesyl diphosphate to a cysteine at the fourth position from the C-terminus of several proteins. The beta subunit is responsible for peptide-binding.</text>
</comment>